<evidence type="ECO:0000313" key="1">
    <source>
        <dbReference type="EMBL" id="MBM7810526.1"/>
    </source>
</evidence>
<reference evidence="1 2" key="1">
    <citation type="submission" date="2021-01" db="EMBL/GenBank/DDBJ databases">
        <title>Sequencing the genomes of 1000 actinobacteria strains.</title>
        <authorList>
            <person name="Klenk H.-P."/>
        </authorList>
    </citation>
    <scope>NUCLEOTIDE SEQUENCE [LARGE SCALE GENOMIC DNA]</scope>
    <source>
        <strain evidence="1 2">DSM 44581</strain>
    </source>
</reference>
<organism evidence="1 2">
    <name type="scientific">Saccharothrix algeriensis</name>
    <dbReference type="NCBI Taxonomy" id="173560"/>
    <lineage>
        <taxon>Bacteria</taxon>
        <taxon>Bacillati</taxon>
        <taxon>Actinomycetota</taxon>
        <taxon>Actinomycetes</taxon>
        <taxon>Pseudonocardiales</taxon>
        <taxon>Pseudonocardiaceae</taxon>
        <taxon>Saccharothrix</taxon>
    </lineage>
</organism>
<accession>A0ABS2S2P5</accession>
<dbReference type="EMBL" id="JAFBCL010000001">
    <property type="protein sequence ID" value="MBM7810526.1"/>
    <property type="molecule type" value="Genomic_DNA"/>
</dbReference>
<dbReference type="RefSeq" id="WP_204841489.1">
    <property type="nucleotide sequence ID" value="NZ_JAFBCL010000001.1"/>
</dbReference>
<dbReference type="Proteomes" id="UP001195724">
    <property type="component" value="Unassembled WGS sequence"/>
</dbReference>
<proteinExistence type="predicted"/>
<protein>
    <submittedName>
        <fullName evidence="1">Uncharacterized protein</fullName>
    </submittedName>
</protein>
<name>A0ABS2S2P5_9PSEU</name>
<evidence type="ECO:0000313" key="2">
    <source>
        <dbReference type="Proteomes" id="UP001195724"/>
    </source>
</evidence>
<sequence>MRGQQVFQAVLFACLNSLDRDHPWDSMGGRSFADLRHYIDWVSPQPDRLMIECAVSGRVASYLLPHPQIFGDGSFVHAGIPGLRVAGYAPRTIKLVHLPTGGRLDIIDGMGRTEAQVRRHLATEARRQGRPMGGVGRVIPFWYRDDLHPIEDSVNEHWAYTPVTRLLSGLMARCGLLWNMSDKVTLSSSRRSTCAAKLTWDDGYEVDELADLLTGPAVGIPRAEARAAESWVGYVLLRLDDGQIELDNRSLGMRRRRARALLARGARTS</sequence>
<comment type="caution">
    <text evidence="1">The sequence shown here is derived from an EMBL/GenBank/DDBJ whole genome shotgun (WGS) entry which is preliminary data.</text>
</comment>
<keyword evidence="2" id="KW-1185">Reference proteome</keyword>
<gene>
    <name evidence="1" type="ORF">JOE68_001391</name>
</gene>